<protein>
    <submittedName>
        <fullName evidence="5">S-adenosylmethionine-dependent methyltransferase</fullName>
    </submittedName>
</protein>
<evidence type="ECO:0000256" key="4">
    <source>
        <dbReference type="ARBA" id="ARBA00022842"/>
    </source>
</evidence>
<dbReference type="GO" id="GO:0046872">
    <property type="term" value="F:metal ion binding"/>
    <property type="evidence" value="ECO:0007669"/>
    <property type="project" value="UniProtKB-KW"/>
</dbReference>
<dbReference type="InterPro" id="IPR029063">
    <property type="entry name" value="SAM-dependent_MTases_sf"/>
</dbReference>
<reference evidence="5" key="1">
    <citation type="journal article" date="2023" name="Science">
        <title>Elucidation of the pathway for biosynthesis of saponin adjuvants from the soapbark tree.</title>
        <authorList>
            <person name="Reed J."/>
            <person name="Orme A."/>
            <person name="El-Demerdash A."/>
            <person name="Owen C."/>
            <person name="Martin L.B.B."/>
            <person name="Misra R.C."/>
            <person name="Kikuchi S."/>
            <person name="Rejzek M."/>
            <person name="Martin A.C."/>
            <person name="Harkess A."/>
            <person name="Leebens-Mack J."/>
            <person name="Louveau T."/>
            <person name="Stephenson M.J."/>
            <person name="Osbourn A."/>
        </authorList>
    </citation>
    <scope>NUCLEOTIDE SEQUENCE</scope>
    <source>
        <strain evidence="5">S10</strain>
    </source>
</reference>
<dbReference type="PANTHER" id="PTHR31009">
    <property type="entry name" value="S-ADENOSYL-L-METHIONINE:CARBOXYL METHYLTRANSFERASE FAMILY PROTEIN"/>
    <property type="match status" value="1"/>
</dbReference>
<keyword evidence="6" id="KW-1185">Reference proteome</keyword>
<dbReference type="Proteomes" id="UP001163823">
    <property type="component" value="Chromosome 10"/>
</dbReference>
<dbReference type="Gene3D" id="1.10.1200.270">
    <property type="entry name" value="Methyltransferase, alpha-helical capping domain"/>
    <property type="match status" value="1"/>
</dbReference>
<gene>
    <name evidence="5" type="ORF">O6P43_025949</name>
</gene>
<comment type="caution">
    <text evidence="5">The sequence shown here is derived from an EMBL/GenBank/DDBJ whole genome shotgun (WGS) entry which is preliminary data.</text>
</comment>
<dbReference type="GO" id="GO:0008168">
    <property type="term" value="F:methyltransferase activity"/>
    <property type="evidence" value="ECO:0007669"/>
    <property type="project" value="UniProtKB-KW"/>
</dbReference>
<organism evidence="5 6">
    <name type="scientific">Quillaja saponaria</name>
    <name type="common">Soap bark tree</name>
    <dbReference type="NCBI Taxonomy" id="32244"/>
    <lineage>
        <taxon>Eukaryota</taxon>
        <taxon>Viridiplantae</taxon>
        <taxon>Streptophyta</taxon>
        <taxon>Embryophyta</taxon>
        <taxon>Tracheophyta</taxon>
        <taxon>Spermatophyta</taxon>
        <taxon>Magnoliopsida</taxon>
        <taxon>eudicotyledons</taxon>
        <taxon>Gunneridae</taxon>
        <taxon>Pentapetalae</taxon>
        <taxon>rosids</taxon>
        <taxon>fabids</taxon>
        <taxon>Fabales</taxon>
        <taxon>Quillajaceae</taxon>
        <taxon>Quillaja</taxon>
    </lineage>
</organism>
<keyword evidence="4" id="KW-0460">Magnesium</keyword>
<evidence type="ECO:0000313" key="6">
    <source>
        <dbReference type="Proteomes" id="UP001163823"/>
    </source>
</evidence>
<dbReference type="GO" id="GO:0032259">
    <property type="term" value="P:methylation"/>
    <property type="evidence" value="ECO:0007669"/>
    <property type="project" value="UniProtKB-KW"/>
</dbReference>
<dbReference type="SUPFAM" id="SSF53335">
    <property type="entry name" value="S-adenosyl-L-methionine-dependent methyltransferases"/>
    <property type="match status" value="1"/>
</dbReference>
<dbReference type="EMBL" id="JARAOO010000010">
    <property type="protein sequence ID" value="KAJ7954360.1"/>
    <property type="molecule type" value="Genomic_DNA"/>
</dbReference>
<keyword evidence="3" id="KW-0479">Metal-binding</keyword>
<dbReference type="InterPro" id="IPR005299">
    <property type="entry name" value="MeTrfase_7"/>
</dbReference>
<dbReference type="KEGG" id="qsa:O6P43_025949"/>
<keyword evidence="2" id="KW-0808">Transferase</keyword>
<sequence length="382" mass="43008">MSVVEQLQQYPPPSEGEIKQMKPVITVPVAANGGSGTHSYSKNSLYQQLCANLEKEKIQEAIRKKLDVKTLSSVSNTFRIADMGCAAGPNTFITTEHLLEAIKQKYQNQCPNSEMPQFQVFFSDLPSNDFNTLFASLPPDREYFAVGVPGSFYDRLFPESSLHFVYNSYALQWLSNSPQELQDKNSLTYNKGKIHLTSARKEVIDAYAAQFARDTGSFLNNRAKELVPGGMLVIVMPGVPYGLPYAETTAGMMFDTMTSILLDMVEKGYVSESQLDTFNLPFYAACPEDIMPLVEEKGQYSIERMELTNPSSWLKGPINIHEWIDHVRAAMEGHFSRHFGSGIVDDLFGRLIQQLSDNYQKLESQYRDKTQLSVILKRKNSA</sequence>
<name>A0AAD7PGU1_QUISA</name>
<evidence type="ECO:0000256" key="2">
    <source>
        <dbReference type="ARBA" id="ARBA00022679"/>
    </source>
</evidence>
<keyword evidence="1 5" id="KW-0489">Methyltransferase</keyword>
<proteinExistence type="predicted"/>
<dbReference type="AlphaFoldDB" id="A0AAD7PGU1"/>
<evidence type="ECO:0000313" key="5">
    <source>
        <dbReference type="EMBL" id="KAJ7954360.1"/>
    </source>
</evidence>
<accession>A0AAD7PGU1</accession>
<dbReference type="InterPro" id="IPR042086">
    <property type="entry name" value="MeTrfase_capping"/>
</dbReference>
<evidence type="ECO:0000256" key="1">
    <source>
        <dbReference type="ARBA" id="ARBA00022603"/>
    </source>
</evidence>
<dbReference type="Pfam" id="PF03492">
    <property type="entry name" value="Methyltransf_7"/>
    <property type="match status" value="1"/>
</dbReference>
<dbReference type="Gene3D" id="3.40.50.150">
    <property type="entry name" value="Vaccinia Virus protein VP39"/>
    <property type="match status" value="1"/>
</dbReference>
<evidence type="ECO:0000256" key="3">
    <source>
        <dbReference type="ARBA" id="ARBA00022723"/>
    </source>
</evidence>